<dbReference type="Proteomes" id="UP000822184">
    <property type="component" value="Unassembled WGS sequence"/>
</dbReference>
<name>A0AAE5H2F1_CLOBE</name>
<keyword evidence="1" id="KW-0812">Transmembrane</keyword>
<evidence type="ECO:0000313" key="2">
    <source>
        <dbReference type="EMBL" id="NSB13521.1"/>
    </source>
</evidence>
<comment type="caution">
    <text evidence="2">The sequence shown here is derived from an EMBL/GenBank/DDBJ whole genome shotgun (WGS) entry which is preliminary data.</text>
</comment>
<sequence length="42" mass="4698">MLNVKKILLGVVCLVVITVIIVGGKYLISVRHYQKTIKELTT</sequence>
<reference evidence="2" key="1">
    <citation type="submission" date="2020-06" db="EMBL/GenBank/DDBJ databases">
        <title>Genomic insights into acetone-butanol-ethanol (ABE) fermentation by sequencing solventogenic clostridia strains.</title>
        <authorList>
            <person name="Brown S."/>
        </authorList>
    </citation>
    <scope>NUCLEOTIDE SEQUENCE</scope>
    <source>
        <strain evidence="2">DJ123</strain>
    </source>
</reference>
<keyword evidence="1" id="KW-1133">Transmembrane helix</keyword>
<evidence type="ECO:0000313" key="3">
    <source>
        <dbReference type="Proteomes" id="UP000822184"/>
    </source>
</evidence>
<keyword evidence="1" id="KW-0472">Membrane</keyword>
<evidence type="ECO:0000256" key="1">
    <source>
        <dbReference type="SAM" id="Phobius"/>
    </source>
</evidence>
<dbReference type="EMBL" id="JABTDW010000001">
    <property type="protein sequence ID" value="NSB13521.1"/>
    <property type="molecule type" value="Genomic_DNA"/>
</dbReference>
<gene>
    <name evidence="2" type="ORF">BCD95_001780</name>
</gene>
<proteinExistence type="predicted"/>
<protein>
    <submittedName>
        <fullName evidence="2">Uncharacterized protein YneF (UPF0154 family)</fullName>
    </submittedName>
</protein>
<feature type="transmembrane region" description="Helical" evidence="1">
    <location>
        <begin position="6"/>
        <end position="28"/>
    </location>
</feature>
<dbReference type="AlphaFoldDB" id="A0AAE5H2F1"/>
<accession>A0AAE5H2F1</accession>
<organism evidence="2 3">
    <name type="scientific">Clostridium beijerinckii</name>
    <name type="common">Clostridium MP</name>
    <dbReference type="NCBI Taxonomy" id="1520"/>
    <lineage>
        <taxon>Bacteria</taxon>
        <taxon>Bacillati</taxon>
        <taxon>Bacillota</taxon>
        <taxon>Clostridia</taxon>
        <taxon>Eubacteriales</taxon>
        <taxon>Clostridiaceae</taxon>
        <taxon>Clostridium</taxon>
    </lineage>
</organism>